<dbReference type="Proteomes" id="UP000503820">
    <property type="component" value="Unassembled WGS sequence"/>
</dbReference>
<organism evidence="2 3">
    <name type="scientific">Desulfovibrio psychrotolerans</name>
    <dbReference type="NCBI Taxonomy" id="415242"/>
    <lineage>
        <taxon>Bacteria</taxon>
        <taxon>Pseudomonadati</taxon>
        <taxon>Thermodesulfobacteriota</taxon>
        <taxon>Desulfovibrionia</taxon>
        <taxon>Desulfovibrionales</taxon>
        <taxon>Desulfovibrionaceae</taxon>
        <taxon>Desulfovibrio</taxon>
    </lineage>
</organism>
<accession>A0A7J0BTH8</accession>
<comment type="caution">
    <text evidence="2">The sequence shown here is derived from an EMBL/GenBank/DDBJ whole genome shotgun (WGS) entry which is preliminary data.</text>
</comment>
<name>A0A7J0BTH8_9BACT</name>
<evidence type="ECO:0000256" key="1">
    <source>
        <dbReference type="SAM" id="Phobius"/>
    </source>
</evidence>
<protein>
    <submittedName>
        <fullName evidence="2">DNA repair ATPase</fullName>
    </submittedName>
</protein>
<keyword evidence="1" id="KW-1133">Transmembrane helix</keyword>
<keyword evidence="3" id="KW-1185">Reference proteome</keyword>
<evidence type="ECO:0000313" key="2">
    <source>
        <dbReference type="EMBL" id="GFM36462.1"/>
    </source>
</evidence>
<dbReference type="EMBL" id="BLVP01000006">
    <property type="protein sequence ID" value="GFM36462.1"/>
    <property type="molecule type" value="Genomic_DNA"/>
</dbReference>
<keyword evidence="1" id="KW-0812">Transmembrane</keyword>
<proteinExistence type="predicted"/>
<dbReference type="InterPro" id="IPR021342">
    <property type="entry name" value="DUF2959"/>
</dbReference>
<dbReference type="Pfam" id="PF11172">
    <property type="entry name" value="DUF2959"/>
    <property type="match status" value="1"/>
</dbReference>
<keyword evidence="1" id="KW-0472">Membrane</keyword>
<reference evidence="2 3" key="1">
    <citation type="submission" date="2020-05" db="EMBL/GenBank/DDBJ databases">
        <title>Draft genome sequence of Desulfovibrio psychrotolerans JS1T.</title>
        <authorList>
            <person name="Ueno A."/>
            <person name="Tamazawa S."/>
            <person name="Tamamura S."/>
            <person name="Murakami T."/>
            <person name="Kiyama T."/>
            <person name="Inomata H."/>
            <person name="Amano Y."/>
            <person name="Miyakawa K."/>
            <person name="Tamaki H."/>
            <person name="Naganuma T."/>
            <person name="Kaneko K."/>
        </authorList>
    </citation>
    <scope>NUCLEOTIDE SEQUENCE [LARGE SCALE GENOMIC DNA]</scope>
    <source>
        <strain evidence="2 3">JS1</strain>
    </source>
</reference>
<sequence>MKHFIELSLMNTKTHTAAQKRVLRPAVAILIMVMLAATAGCQKAYYGAMEMVGVQKRQILVDRSEDSRNALHAAMTDFGPVLDKFSSRLQLAGQPPKERYEAVQALFDVVDSRAQTLNKSLDKTQDVADALFADWEKEARGYASEALQETARQRLNETRDAFRTMMRAARRAEDTVPPVLEPLRRHTLHLKINQNDEAAATVDAELPRLQQDIVALQQHMQTAIDEANRFIHFMNRSGK</sequence>
<dbReference type="RefSeq" id="WP_174409138.1">
    <property type="nucleotide sequence ID" value="NZ_BLVP01000006.1"/>
</dbReference>
<gene>
    <name evidence="2" type="ORF">DSM19430T_11460</name>
</gene>
<evidence type="ECO:0000313" key="3">
    <source>
        <dbReference type="Proteomes" id="UP000503820"/>
    </source>
</evidence>
<feature type="transmembrane region" description="Helical" evidence="1">
    <location>
        <begin position="21"/>
        <end position="40"/>
    </location>
</feature>
<dbReference type="AlphaFoldDB" id="A0A7J0BTH8"/>